<evidence type="ECO:0000313" key="2">
    <source>
        <dbReference type="Proteomes" id="UP000078090"/>
    </source>
</evidence>
<accession>A0A177M024</accession>
<dbReference type="InterPro" id="IPR019587">
    <property type="entry name" value="Polyketide_cyclase/dehydratase"/>
</dbReference>
<dbReference type="SUPFAM" id="SSF55961">
    <property type="entry name" value="Bet v1-like"/>
    <property type="match status" value="1"/>
</dbReference>
<dbReference type="CDD" id="cd07818">
    <property type="entry name" value="SRPBCC_1"/>
    <property type="match status" value="1"/>
</dbReference>
<name>A0A177M024_METMH</name>
<protein>
    <submittedName>
        <fullName evidence="1">Polyketide cyclase</fullName>
    </submittedName>
</protein>
<gene>
    <name evidence="1" type="ORF">A1332_04045</name>
</gene>
<dbReference type="Proteomes" id="UP000078090">
    <property type="component" value="Unassembled WGS sequence"/>
</dbReference>
<comment type="caution">
    <text evidence="1">The sequence shown here is derived from an EMBL/GenBank/DDBJ whole genome shotgun (WGS) entry which is preliminary data.</text>
</comment>
<dbReference type="RefSeq" id="WP_064010095.1">
    <property type="nucleotide sequence ID" value="NZ_LUUG01000105.1"/>
</dbReference>
<organism evidence="1 2">
    <name type="scientific">Methylomonas methanica</name>
    <dbReference type="NCBI Taxonomy" id="421"/>
    <lineage>
        <taxon>Bacteria</taxon>
        <taxon>Pseudomonadati</taxon>
        <taxon>Pseudomonadota</taxon>
        <taxon>Gammaproteobacteria</taxon>
        <taxon>Methylococcales</taxon>
        <taxon>Methylococcaceae</taxon>
        <taxon>Methylomonas</taxon>
    </lineage>
</organism>
<dbReference type="EMBL" id="LUUG01000105">
    <property type="protein sequence ID" value="OAH99071.1"/>
    <property type="molecule type" value="Genomic_DNA"/>
</dbReference>
<dbReference type="InterPro" id="IPR023393">
    <property type="entry name" value="START-like_dom_sf"/>
</dbReference>
<dbReference type="AlphaFoldDB" id="A0A177M024"/>
<dbReference type="Gene3D" id="3.30.530.20">
    <property type="match status" value="1"/>
</dbReference>
<sequence length="175" mass="19494">MIKAILIVLLVILLAMLIYAATKPDTFRVQRSITIKATPETIFPLINDLHSMQTWSAWEKVDPGMKRTYRGATSGPGAVYEWEGNQEIGQGRMEIIDVTPPAKISIRMDFIKPFPAQNTLEFVLQTEGNSTHVTQAIFGPSPYISKVMSLVFSMDKMIGGKFEESLAELKATAEK</sequence>
<proteinExistence type="predicted"/>
<reference evidence="1 2" key="1">
    <citation type="submission" date="2016-03" db="EMBL/GenBank/DDBJ databases">
        <authorList>
            <person name="Ploux O."/>
        </authorList>
    </citation>
    <scope>NUCLEOTIDE SEQUENCE [LARGE SCALE GENOMIC DNA]</scope>
    <source>
        <strain evidence="1 2">R-45363</strain>
    </source>
</reference>
<dbReference type="Pfam" id="PF10604">
    <property type="entry name" value="Polyketide_cyc2"/>
    <property type="match status" value="1"/>
</dbReference>
<dbReference type="OrthoDB" id="9807923at2"/>
<evidence type="ECO:0000313" key="1">
    <source>
        <dbReference type="EMBL" id="OAH99071.1"/>
    </source>
</evidence>